<comment type="caution">
    <text evidence="1">The sequence shown here is derived from an EMBL/GenBank/DDBJ whole genome shotgun (WGS) entry which is preliminary data.</text>
</comment>
<name>A0ACC2WYD6_9TREE</name>
<reference evidence="1" key="1">
    <citation type="submission" date="2023-04" db="EMBL/GenBank/DDBJ databases">
        <title>Draft Genome sequencing of Naganishia species isolated from polar environments using Oxford Nanopore Technology.</title>
        <authorList>
            <person name="Leo P."/>
            <person name="Venkateswaran K."/>
        </authorList>
    </citation>
    <scope>NUCLEOTIDE SEQUENCE</scope>
    <source>
        <strain evidence="1">MNA-CCFEE 5262</strain>
    </source>
</reference>
<accession>A0ACC2WYD6</accession>
<sequence>MMRLTSGRIPFRGRSAPRVSRAAPFAPLPRTYATSRPPAQPTKPARYGQPHPSTHPHLLKGNELTIGITAAEYEGRRRKLMRSLPEGSKVVCMGGTVRLMTQPTNFHYLTGFDEPDSTLILESRPSSSRGYHYTLYVPPKDAHDELWEGARTGTQGAIDVFGADAAYHNSSLASHLGAILAGDKDLYVELPPSPSSSVSSMPFPPGNGFSSTEHKGRRSRLSKLFNSETEGTSIWSRPAQPPHLTLHAALQSGRASRLESTVERLRLIKSPAELALMRTAGEISAYAHTQVMAYASANGGVRRSQRTSAEGRKREDELAAVFEYHCALEGAERPAYVPVVASGANALVIHYTNNNCELQNDEVRRIANPINQLLTPAQLVLIDAGCEYAHYTSDITRTFPVSGKFTEPQKDLYQAVLNVQKECLKKCTVQEEISMAELHRLSCTLMAQELRQIGFKLTPGEVERKLYPHYISHHLGSDLHDCPIVGRSNLSEILVAGNVITIEPGCYVPSDPSYPKHFHGLGIRIEDDVAFTKDGPLNLSSHAPKEVVDIEGVCQGLLES</sequence>
<proteinExistence type="predicted"/>
<gene>
    <name evidence="1" type="ORF">QFC20_000689</name>
</gene>
<protein>
    <submittedName>
        <fullName evidence="1">Uncharacterized protein</fullName>
    </submittedName>
</protein>
<evidence type="ECO:0000313" key="1">
    <source>
        <dbReference type="EMBL" id="KAJ9116753.1"/>
    </source>
</evidence>
<keyword evidence="2" id="KW-1185">Reference proteome</keyword>
<dbReference type="Proteomes" id="UP001230649">
    <property type="component" value="Unassembled WGS sequence"/>
</dbReference>
<evidence type="ECO:0000313" key="2">
    <source>
        <dbReference type="Proteomes" id="UP001230649"/>
    </source>
</evidence>
<dbReference type="EMBL" id="JASBWS010000003">
    <property type="protein sequence ID" value="KAJ9116753.1"/>
    <property type="molecule type" value="Genomic_DNA"/>
</dbReference>
<organism evidence="1 2">
    <name type="scientific">Naganishia adeliensis</name>
    <dbReference type="NCBI Taxonomy" id="92952"/>
    <lineage>
        <taxon>Eukaryota</taxon>
        <taxon>Fungi</taxon>
        <taxon>Dikarya</taxon>
        <taxon>Basidiomycota</taxon>
        <taxon>Agaricomycotina</taxon>
        <taxon>Tremellomycetes</taxon>
        <taxon>Filobasidiales</taxon>
        <taxon>Filobasidiaceae</taxon>
        <taxon>Naganishia</taxon>
    </lineage>
</organism>